<evidence type="ECO:0000256" key="3">
    <source>
        <dbReference type="ARBA" id="ARBA00023004"/>
    </source>
</evidence>
<dbReference type="PANTHER" id="PTHR10543:SF132">
    <property type="entry name" value="BETA,BETA-CAROTENE 15,15'-DIOXYGENASE"/>
    <property type="match status" value="1"/>
</dbReference>
<feature type="compositionally biased region" description="Pro residues" evidence="6">
    <location>
        <begin position="85"/>
        <end position="99"/>
    </location>
</feature>
<dbReference type="Proteomes" id="UP000694726">
    <property type="component" value="Unplaced"/>
</dbReference>
<evidence type="ECO:0000256" key="5">
    <source>
        <dbReference type="RuleBase" id="RU003799"/>
    </source>
</evidence>
<comment type="similarity">
    <text evidence="1 5">Belongs to the carotenoid oxygenase family.</text>
</comment>
<evidence type="ECO:0000313" key="8">
    <source>
        <dbReference type="Proteomes" id="UP000694726"/>
    </source>
</evidence>
<dbReference type="GO" id="GO:0016702">
    <property type="term" value="F:oxidoreductase activity, acting on single donors with incorporation of molecular oxygen, incorporation of two atoms of oxygen"/>
    <property type="evidence" value="ECO:0007669"/>
    <property type="project" value="InterPro"/>
</dbReference>
<evidence type="ECO:0000256" key="1">
    <source>
        <dbReference type="ARBA" id="ARBA00006787"/>
    </source>
</evidence>
<accession>A0A8D0U991</accession>
<feature type="binding site" evidence="4">
    <location>
        <position position="177"/>
    </location>
    <ligand>
        <name>Fe cation</name>
        <dbReference type="ChEBI" id="CHEBI:24875"/>
        <note>catalytic</note>
    </ligand>
</feature>
<dbReference type="AlphaFoldDB" id="A0A8D0U991"/>
<keyword evidence="2 4" id="KW-0479">Metal-binding</keyword>
<reference evidence="7" key="1">
    <citation type="submission" date="2025-08" db="UniProtKB">
        <authorList>
            <consortium name="Ensembl"/>
        </authorList>
    </citation>
    <scope>IDENTIFICATION</scope>
</reference>
<evidence type="ECO:0000313" key="7">
    <source>
        <dbReference type="Ensembl" id="ENSSSCP00015035050.1"/>
    </source>
</evidence>
<sequence>MLAIWKIQTVARGQERGPRRGLKSSHRGWGLGRLRGLAPDLPNLPIARELAWRFHLESQSSESGGTVRSQGPPPDTVLLVRPRPRQPSFPLPPELPSGWPPGGGTGRLRKGRGRPRLQASGWWGWILPPSRCHSAGLARESRPLTCTCFQTYIHVIDQRTRKPVLSKFYTDPMVVFHHVNAYEEDGCLVFDVIAYEDSSLYQLFYLAHLNEDFEENSRLTSVPTLKRFAVPLHVDKDADVGSNLIKLASTTARALKEKDDQIYCQPELLCKGLELPRINYAYNGKPYRYVFAAEVQWSPIPTKVIKYDLLTKSSLSWGEAHCWPAEPLFVPTPGARDEDDGIILSAIVSTDPQKLPFLLVLDAKTFTELARASVDVDMHLDLHGLFIPGTAWDVEKQTPSQEEQGRAVDHGVAPRT</sequence>
<feature type="binding site" evidence="4">
    <location>
        <position position="383"/>
    </location>
    <ligand>
        <name>Fe cation</name>
        <dbReference type="ChEBI" id="CHEBI:24875"/>
        <note>catalytic</note>
    </ligand>
</feature>
<feature type="region of interest" description="Disordered" evidence="6">
    <location>
        <begin position="396"/>
        <end position="416"/>
    </location>
</feature>
<name>A0A8D0U991_PIG</name>
<proteinExistence type="inferred from homology"/>
<keyword evidence="3 4" id="KW-0408">Iron</keyword>
<organism evidence="7 8">
    <name type="scientific">Sus scrofa</name>
    <name type="common">Pig</name>
    <dbReference type="NCBI Taxonomy" id="9823"/>
    <lineage>
        <taxon>Eukaryota</taxon>
        <taxon>Metazoa</taxon>
        <taxon>Chordata</taxon>
        <taxon>Craniata</taxon>
        <taxon>Vertebrata</taxon>
        <taxon>Euteleostomi</taxon>
        <taxon>Mammalia</taxon>
        <taxon>Eutheria</taxon>
        <taxon>Laurasiatheria</taxon>
        <taxon>Artiodactyla</taxon>
        <taxon>Suina</taxon>
        <taxon>Suidae</taxon>
        <taxon>Sus</taxon>
    </lineage>
</organism>
<evidence type="ECO:0000256" key="6">
    <source>
        <dbReference type="SAM" id="MobiDB-lite"/>
    </source>
</evidence>
<feature type="region of interest" description="Disordered" evidence="6">
    <location>
        <begin position="61"/>
        <end position="112"/>
    </location>
</feature>
<dbReference type="Ensembl" id="ENSSSCT00015086206.1">
    <property type="protein sequence ID" value="ENSSSCP00015035050.1"/>
    <property type="gene ID" value="ENSSSCG00015064275.1"/>
</dbReference>
<comment type="cofactor">
    <cofactor evidence="4">
        <name>Fe(2+)</name>
        <dbReference type="ChEBI" id="CHEBI:29033"/>
    </cofactor>
    <text evidence="4">Binds 1 Fe(2+) ion per subunit.</text>
</comment>
<evidence type="ECO:0000256" key="2">
    <source>
        <dbReference type="ARBA" id="ARBA00022723"/>
    </source>
</evidence>
<dbReference type="Pfam" id="PF03055">
    <property type="entry name" value="RPE65"/>
    <property type="match status" value="1"/>
</dbReference>
<dbReference type="InterPro" id="IPR004294">
    <property type="entry name" value="Carotenoid_Oase"/>
</dbReference>
<dbReference type="GO" id="GO:0046872">
    <property type="term" value="F:metal ion binding"/>
    <property type="evidence" value="ECO:0007669"/>
    <property type="project" value="UniProtKB-KW"/>
</dbReference>
<dbReference type="PANTHER" id="PTHR10543">
    <property type="entry name" value="BETA-CAROTENE DIOXYGENASE"/>
    <property type="match status" value="1"/>
</dbReference>
<protein>
    <submittedName>
        <fullName evidence="7">Uncharacterized protein</fullName>
    </submittedName>
</protein>
<evidence type="ECO:0000256" key="4">
    <source>
        <dbReference type="PIRSR" id="PIRSR604294-1"/>
    </source>
</evidence>